<dbReference type="EC" id="2.4.1.-" evidence="10"/>
<evidence type="ECO:0000256" key="1">
    <source>
        <dbReference type="ARBA" id="ARBA00004323"/>
    </source>
</evidence>
<proteinExistence type="inferred from homology"/>
<evidence type="ECO:0000256" key="10">
    <source>
        <dbReference type="RuleBase" id="RU363063"/>
    </source>
</evidence>
<gene>
    <name evidence="11" type="ORF">CVLEPA_LOCUS27707</name>
</gene>
<keyword evidence="6 10" id="KW-0735">Signal-anchor</keyword>
<dbReference type="Proteomes" id="UP001642483">
    <property type="component" value="Unassembled WGS sequence"/>
</dbReference>
<dbReference type="InterPro" id="IPR002659">
    <property type="entry name" value="Glyco_trans_31"/>
</dbReference>
<evidence type="ECO:0000256" key="3">
    <source>
        <dbReference type="ARBA" id="ARBA00022676"/>
    </source>
</evidence>
<reference evidence="11 12" key="1">
    <citation type="submission" date="2024-02" db="EMBL/GenBank/DDBJ databases">
        <authorList>
            <person name="Daric V."/>
            <person name="Darras S."/>
        </authorList>
    </citation>
    <scope>NUCLEOTIDE SEQUENCE [LARGE SCALE GENOMIC DNA]</scope>
</reference>
<keyword evidence="5 10" id="KW-0812">Transmembrane</keyword>
<accession>A0ABP0GRH6</accession>
<feature type="transmembrane region" description="Helical" evidence="10">
    <location>
        <begin position="46"/>
        <end position="65"/>
    </location>
</feature>
<evidence type="ECO:0000256" key="4">
    <source>
        <dbReference type="ARBA" id="ARBA00022679"/>
    </source>
</evidence>
<evidence type="ECO:0000256" key="6">
    <source>
        <dbReference type="ARBA" id="ARBA00022968"/>
    </source>
</evidence>
<keyword evidence="7 10" id="KW-1133">Transmembrane helix</keyword>
<evidence type="ECO:0000313" key="11">
    <source>
        <dbReference type="EMBL" id="CAK8694327.1"/>
    </source>
</evidence>
<comment type="subcellular location">
    <subcellularLocation>
        <location evidence="1 10">Golgi apparatus membrane</location>
        <topology evidence="1 10">Single-pass type II membrane protein</topology>
    </subcellularLocation>
</comment>
<evidence type="ECO:0000256" key="5">
    <source>
        <dbReference type="ARBA" id="ARBA00022692"/>
    </source>
</evidence>
<evidence type="ECO:0000256" key="9">
    <source>
        <dbReference type="ARBA" id="ARBA00023136"/>
    </source>
</evidence>
<dbReference type="Gene3D" id="3.90.550.50">
    <property type="match status" value="1"/>
</dbReference>
<evidence type="ECO:0000313" key="12">
    <source>
        <dbReference type="Proteomes" id="UP001642483"/>
    </source>
</evidence>
<dbReference type="EMBL" id="CAWYQH010000141">
    <property type="protein sequence ID" value="CAK8694327.1"/>
    <property type="molecule type" value="Genomic_DNA"/>
</dbReference>
<evidence type="ECO:0000256" key="8">
    <source>
        <dbReference type="ARBA" id="ARBA00023034"/>
    </source>
</evidence>
<keyword evidence="3 10" id="KW-0328">Glycosyltransferase</keyword>
<keyword evidence="9 10" id="KW-0472">Membrane</keyword>
<evidence type="ECO:0000256" key="2">
    <source>
        <dbReference type="ARBA" id="ARBA00008661"/>
    </source>
</evidence>
<name>A0ABP0GRH6_CLALP</name>
<dbReference type="Pfam" id="PF01762">
    <property type="entry name" value="Galactosyl_T"/>
    <property type="match status" value="1"/>
</dbReference>
<dbReference type="PANTHER" id="PTHR11214">
    <property type="entry name" value="BETA-1,3-N-ACETYLGLUCOSAMINYLTRANSFERASE"/>
    <property type="match status" value="1"/>
</dbReference>
<comment type="caution">
    <text evidence="11">The sequence shown here is derived from an EMBL/GenBank/DDBJ whole genome shotgun (WGS) entry which is preliminary data.</text>
</comment>
<keyword evidence="4" id="KW-0808">Transferase</keyword>
<dbReference type="PANTHER" id="PTHR11214:SF283">
    <property type="entry name" value="N-ACETYLLACTOSAMINIDE BETA-1,3-N-ACETYLGLUCOSAMINYLTRANSFERASE 4-LIKE"/>
    <property type="match status" value="1"/>
</dbReference>
<comment type="similarity">
    <text evidence="2 10">Belongs to the glycosyltransferase 31 family.</text>
</comment>
<keyword evidence="12" id="KW-1185">Reference proteome</keyword>
<protein>
    <recommendedName>
        <fullName evidence="10">Hexosyltransferase</fullName>
        <ecNumber evidence="10">2.4.1.-</ecNumber>
    </recommendedName>
</protein>
<evidence type="ECO:0000256" key="7">
    <source>
        <dbReference type="ARBA" id="ARBA00022989"/>
    </source>
</evidence>
<keyword evidence="8 10" id="KW-0333">Golgi apparatus</keyword>
<sequence>MLFSAKNEDYSATEWTRTESAVSKLRKIRYQQTIYGCCGRYGSTRLHYRMIIVSIIALLLLLFIWKNIPVLLPIGTSPKELCPPPLSCGQHEREDENPDITLDYAAEVDERLLHDDEHTTVGPPPILPDHLYMANWSEPRAKMHFSVVPDKVVESIYALVDGASCVHMVQKKMYNAKFGIVIFVKSKTTNFDRRVAIRSTWGQIYFLNQIRIEKVFVLGQVDDPAAQENLQKEVETFGDILQFEGPDDYRNMPIKVTSAMQWAAENLPADYFYASTDDDFVVNFGNLVDFLEYEIKLKMFLSRKTDPSITRELVREKSPIYCVYYFDKVKGPNRDNSSKWYVSKEEYSLERYPPYCGGGFYIMSIAMAKDLYDISRVTKILPMDDVWITGILRQKLGQGDDNVVKAEWPKKDDQPLWKHLWGDYGRKKNVAKLLPPAWHEWNRKVANRPHCTRNFDASTVKYVYKNADENT</sequence>
<organism evidence="11 12">
    <name type="scientific">Clavelina lepadiformis</name>
    <name type="common">Light-bulb sea squirt</name>
    <name type="synonym">Ascidia lepadiformis</name>
    <dbReference type="NCBI Taxonomy" id="159417"/>
    <lineage>
        <taxon>Eukaryota</taxon>
        <taxon>Metazoa</taxon>
        <taxon>Chordata</taxon>
        <taxon>Tunicata</taxon>
        <taxon>Ascidiacea</taxon>
        <taxon>Aplousobranchia</taxon>
        <taxon>Clavelinidae</taxon>
        <taxon>Clavelina</taxon>
    </lineage>
</organism>